<dbReference type="PANTHER" id="PTHR33244">
    <property type="entry name" value="INTEGRASE CATALYTIC DOMAIN-CONTAINING PROTEIN-RELATED"/>
    <property type="match status" value="1"/>
</dbReference>
<feature type="region of interest" description="Disordered" evidence="1">
    <location>
        <begin position="163"/>
        <end position="222"/>
    </location>
</feature>
<dbReference type="SUPFAM" id="SSF53098">
    <property type="entry name" value="Ribonuclease H-like"/>
    <property type="match status" value="1"/>
</dbReference>
<dbReference type="Gene3D" id="3.30.420.10">
    <property type="entry name" value="Ribonuclease H-like superfamily/Ribonuclease H"/>
    <property type="match status" value="1"/>
</dbReference>
<evidence type="ECO:0000313" key="2">
    <source>
        <dbReference type="EMBL" id="KAK9752139.1"/>
    </source>
</evidence>
<dbReference type="InterPro" id="IPR012337">
    <property type="entry name" value="RNaseH-like_sf"/>
</dbReference>
<organism evidence="2 3">
    <name type="scientific">Popillia japonica</name>
    <name type="common">Japanese beetle</name>
    <dbReference type="NCBI Taxonomy" id="7064"/>
    <lineage>
        <taxon>Eukaryota</taxon>
        <taxon>Metazoa</taxon>
        <taxon>Ecdysozoa</taxon>
        <taxon>Arthropoda</taxon>
        <taxon>Hexapoda</taxon>
        <taxon>Insecta</taxon>
        <taxon>Pterygota</taxon>
        <taxon>Neoptera</taxon>
        <taxon>Endopterygota</taxon>
        <taxon>Coleoptera</taxon>
        <taxon>Polyphaga</taxon>
        <taxon>Scarabaeiformia</taxon>
        <taxon>Scarabaeidae</taxon>
        <taxon>Rutelinae</taxon>
        <taxon>Popillia</taxon>
    </lineage>
</organism>
<proteinExistence type="predicted"/>
<evidence type="ECO:0000256" key="1">
    <source>
        <dbReference type="SAM" id="MobiDB-lite"/>
    </source>
</evidence>
<feature type="compositionally biased region" description="Low complexity" evidence="1">
    <location>
        <begin position="195"/>
        <end position="211"/>
    </location>
</feature>
<dbReference type="EMBL" id="JASPKY010000023">
    <property type="protein sequence ID" value="KAK9752139.1"/>
    <property type="molecule type" value="Genomic_DNA"/>
</dbReference>
<protein>
    <submittedName>
        <fullName evidence="2">Uncharacterized protein</fullName>
    </submittedName>
</protein>
<keyword evidence="3" id="KW-1185">Reference proteome</keyword>
<dbReference type="AlphaFoldDB" id="A0AAW1N069"/>
<dbReference type="InterPro" id="IPR036397">
    <property type="entry name" value="RNaseH_sf"/>
</dbReference>
<evidence type="ECO:0000313" key="3">
    <source>
        <dbReference type="Proteomes" id="UP001458880"/>
    </source>
</evidence>
<sequence>MEAFAREWNFNIVTRSPNYPRSKGLGEKAVGIAKKMVKQSMDTNKDMYSMLMEYRNCPLKHIGLSPAQILFSRMCKTKLPVTAELLMPKIHPDVREKLRKRQEYGRKYYDQGTKQLKELEEGSNVIVYDHSSKSWSHGQIHSKHASPRSYIIENEEGNLIRRNRVDLKSSRNSPSIKAGIHSEPSDDSGNESKMNDVSNTPTTNDNTTNTDQAAGLANNMNPDITVTEKTYVTRSARTVKQPRSLGDYHLA</sequence>
<gene>
    <name evidence="2" type="ORF">QE152_g4501</name>
</gene>
<name>A0AAW1N069_POPJA</name>
<reference evidence="2 3" key="1">
    <citation type="journal article" date="2024" name="BMC Genomics">
        <title>De novo assembly and annotation of Popillia japonica's genome with initial clues to its potential as an invasive pest.</title>
        <authorList>
            <person name="Cucini C."/>
            <person name="Boschi S."/>
            <person name="Funari R."/>
            <person name="Cardaioli E."/>
            <person name="Iannotti N."/>
            <person name="Marturano G."/>
            <person name="Paoli F."/>
            <person name="Bruttini M."/>
            <person name="Carapelli A."/>
            <person name="Frati F."/>
            <person name="Nardi F."/>
        </authorList>
    </citation>
    <scope>NUCLEOTIDE SEQUENCE [LARGE SCALE GENOMIC DNA]</scope>
    <source>
        <strain evidence="2">DMR45628</strain>
    </source>
</reference>
<accession>A0AAW1N069</accession>
<dbReference type="PANTHER" id="PTHR33244:SF3">
    <property type="entry name" value="PEPTIDASE A2 DOMAIN-CONTAINING PROTEIN"/>
    <property type="match status" value="1"/>
</dbReference>
<dbReference type="GO" id="GO:0003676">
    <property type="term" value="F:nucleic acid binding"/>
    <property type="evidence" value="ECO:0007669"/>
    <property type="project" value="InterPro"/>
</dbReference>
<comment type="caution">
    <text evidence="2">The sequence shown here is derived from an EMBL/GenBank/DDBJ whole genome shotgun (WGS) entry which is preliminary data.</text>
</comment>
<dbReference type="Proteomes" id="UP001458880">
    <property type="component" value="Unassembled WGS sequence"/>
</dbReference>